<name>A0A7T4EEE6_9CORY</name>
<evidence type="ECO:0000313" key="4">
    <source>
        <dbReference type="EMBL" id="QRP71627.1"/>
    </source>
</evidence>
<dbReference type="InterPro" id="IPR011053">
    <property type="entry name" value="Single_hybrid_motif"/>
</dbReference>
<dbReference type="InterPro" id="IPR000089">
    <property type="entry name" value="Biotin_lipoyl"/>
</dbReference>
<dbReference type="OrthoDB" id="4414160at2"/>
<dbReference type="Gene3D" id="2.40.50.100">
    <property type="match status" value="1"/>
</dbReference>
<dbReference type="CDD" id="cd06850">
    <property type="entry name" value="biotinyl_domain"/>
    <property type="match status" value="1"/>
</dbReference>
<dbReference type="PANTHER" id="PTHR45266">
    <property type="entry name" value="OXALOACETATE DECARBOXYLASE ALPHA CHAIN"/>
    <property type="match status" value="1"/>
</dbReference>
<dbReference type="PANTHER" id="PTHR45266:SF3">
    <property type="entry name" value="OXALOACETATE DECARBOXYLASE ALPHA CHAIN"/>
    <property type="match status" value="1"/>
</dbReference>
<protein>
    <submittedName>
        <fullName evidence="3">Acetyl-CoA carboxylase biotin carboxyl carrier protein subunit</fullName>
    </submittedName>
</protein>
<dbReference type="Pfam" id="PF00364">
    <property type="entry name" value="Biotin_lipoyl"/>
    <property type="match status" value="1"/>
</dbReference>
<dbReference type="SUPFAM" id="SSF51230">
    <property type="entry name" value="Single hybrid motif"/>
    <property type="match status" value="1"/>
</dbReference>
<gene>
    <name evidence="3" type="ORF">I6I10_10340</name>
    <name evidence="4" type="ORF">I6J21_05795</name>
</gene>
<dbReference type="Proteomes" id="UP000596145">
    <property type="component" value="Chromosome"/>
</dbReference>
<dbReference type="AlphaFoldDB" id="A0A7T4EEE6"/>
<reference evidence="3 5" key="1">
    <citation type="submission" date="2020-12" db="EMBL/GenBank/DDBJ databases">
        <title>FDA dAtabase for Regulatory Grade micrObial Sequences (FDA-ARGOS): Supporting development and validation of Infectious Disease Dx tests.</title>
        <authorList>
            <person name="Sproer C."/>
            <person name="Gronow S."/>
            <person name="Severitt S."/>
            <person name="Schroder I."/>
            <person name="Tallon L."/>
            <person name="Sadzewicz L."/>
            <person name="Zhao X."/>
            <person name="Boylan J."/>
            <person name="Ott S."/>
            <person name="Bowen H."/>
            <person name="Vavikolanu K."/>
            <person name="Mehta A."/>
            <person name="Aluvathingal J."/>
            <person name="Nadendla S."/>
            <person name="Lowell S."/>
            <person name="Myers T."/>
            <person name="Yan Y."/>
            <person name="Sichtig H."/>
        </authorList>
    </citation>
    <scope>NUCLEOTIDE SEQUENCE [LARGE SCALE GENOMIC DNA]</scope>
    <source>
        <strain evidence="3 5">FDAARGOS_1053</strain>
        <strain evidence="4">FDAARGOS_1191</strain>
    </source>
</reference>
<proteinExistence type="predicted"/>
<evidence type="ECO:0000256" key="1">
    <source>
        <dbReference type="ARBA" id="ARBA00023267"/>
    </source>
</evidence>
<dbReference type="EMBL" id="CP066007">
    <property type="protein sequence ID" value="QQB45861.1"/>
    <property type="molecule type" value="Genomic_DNA"/>
</dbReference>
<accession>A0A7T4EEE6</accession>
<organism evidence="3 5">
    <name type="scientific">Corynebacterium glucuronolyticum</name>
    <dbReference type="NCBI Taxonomy" id="39791"/>
    <lineage>
        <taxon>Bacteria</taxon>
        <taxon>Bacillati</taxon>
        <taxon>Actinomycetota</taxon>
        <taxon>Actinomycetes</taxon>
        <taxon>Mycobacteriales</taxon>
        <taxon>Corynebacteriaceae</taxon>
        <taxon>Corynebacterium</taxon>
    </lineage>
</organism>
<evidence type="ECO:0000313" key="5">
    <source>
        <dbReference type="Proteomes" id="UP000596145"/>
    </source>
</evidence>
<evidence type="ECO:0000313" key="3">
    <source>
        <dbReference type="EMBL" id="QQB45861.1"/>
    </source>
</evidence>
<dbReference type="InterPro" id="IPR050709">
    <property type="entry name" value="Biotin_Carboxyl_Carrier/Decarb"/>
</dbReference>
<dbReference type="GeneID" id="92759913"/>
<feature type="domain" description="Lipoyl-binding" evidence="2">
    <location>
        <begin position="9"/>
        <end position="67"/>
    </location>
</feature>
<dbReference type="Proteomes" id="UP000617681">
    <property type="component" value="Chromosome"/>
</dbReference>
<keyword evidence="1" id="KW-0092">Biotin</keyword>
<sequence>MEICAPFAGIVHFSVTEGQTVKVGDTLASVEAVKLEAPIVAPGPGVISSIHVADYSDVSGGDVLLTLSEGEGA</sequence>
<dbReference type="EMBL" id="CP069534">
    <property type="protein sequence ID" value="QRP71627.1"/>
    <property type="molecule type" value="Genomic_DNA"/>
</dbReference>
<evidence type="ECO:0000259" key="2">
    <source>
        <dbReference type="Pfam" id="PF00364"/>
    </source>
</evidence>
<dbReference type="RefSeq" id="WP_005392355.1">
    <property type="nucleotide sequence ID" value="NZ_CP066007.1"/>
</dbReference>